<protein>
    <submittedName>
        <fullName evidence="2">Uncharacterized protein</fullName>
    </submittedName>
</protein>
<feature type="region of interest" description="Disordered" evidence="1">
    <location>
        <begin position="34"/>
        <end position="57"/>
    </location>
</feature>
<proteinExistence type="predicted"/>
<feature type="non-terminal residue" evidence="2">
    <location>
        <position position="1"/>
    </location>
</feature>
<evidence type="ECO:0000256" key="1">
    <source>
        <dbReference type="SAM" id="MobiDB-lite"/>
    </source>
</evidence>
<dbReference type="OrthoDB" id="6159439at2759"/>
<evidence type="ECO:0000313" key="2">
    <source>
        <dbReference type="EMBL" id="CAG5125351.1"/>
    </source>
</evidence>
<organism evidence="2 3">
    <name type="scientific">Candidula unifasciata</name>
    <dbReference type="NCBI Taxonomy" id="100452"/>
    <lineage>
        <taxon>Eukaryota</taxon>
        <taxon>Metazoa</taxon>
        <taxon>Spiralia</taxon>
        <taxon>Lophotrochozoa</taxon>
        <taxon>Mollusca</taxon>
        <taxon>Gastropoda</taxon>
        <taxon>Heterobranchia</taxon>
        <taxon>Euthyneura</taxon>
        <taxon>Panpulmonata</taxon>
        <taxon>Eupulmonata</taxon>
        <taxon>Stylommatophora</taxon>
        <taxon>Helicina</taxon>
        <taxon>Helicoidea</taxon>
        <taxon>Geomitridae</taxon>
        <taxon>Candidula</taxon>
    </lineage>
</organism>
<sequence length="163" mass="17807">MTRFHGCTLCGESQADCLCKNYWQGEVYSNQGDPRPHASIFPHGHHQHLHQHGLEHSHHNPLNQVQTIAHLSSLSQVPAGLHGGHAQLTDVSSLSPPIHDSRTMTSMAYPPSSHSHPHGHGHNHGLSLSHSPKPSPYSVNGLSLSTPNVDLLHTAMGYQNDMF</sequence>
<evidence type="ECO:0000313" key="3">
    <source>
        <dbReference type="Proteomes" id="UP000678393"/>
    </source>
</evidence>
<keyword evidence="3" id="KW-1185">Reference proteome</keyword>
<accession>A0A8S3ZEE9</accession>
<comment type="caution">
    <text evidence="2">The sequence shown here is derived from an EMBL/GenBank/DDBJ whole genome shotgun (WGS) entry which is preliminary data.</text>
</comment>
<dbReference type="AlphaFoldDB" id="A0A8S3ZEE9"/>
<feature type="region of interest" description="Disordered" evidence="1">
    <location>
        <begin position="80"/>
        <end position="141"/>
    </location>
</feature>
<reference evidence="2" key="1">
    <citation type="submission" date="2021-04" db="EMBL/GenBank/DDBJ databases">
        <authorList>
            <consortium name="Molecular Ecology Group"/>
        </authorList>
    </citation>
    <scope>NUCLEOTIDE SEQUENCE</scope>
</reference>
<dbReference type="Proteomes" id="UP000678393">
    <property type="component" value="Unassembled WGS sequence"/>
</dbReference>
<name>A0A8S3ZEE9_9EUPU</name>
<gene>
    <name evidence="2" type="ORF">CUNI_LOCUS10909</name>
</gene>
<dbReference type="EMBL" id="CAJHNH020002033">
    <property type="protein sequence ID" value="CAG5125351.1"/>
    <property type="molecule type" value="Genomic_DNA"/>
</dbReference>